<dbReference type="RefSeq" id="YP_010086508.1">
    <property type="nucleotide sequence ID" value="NC_055455.1"/>
</dbReference>
<reference evidence="1 2" key="1">
    <citation type="submission" date="2018-08" db="EMBL/GenBank/DDBJ databases">
        <title>Sequence analysis of the African armyworm, Spodoptera exempta nucleopolyhedrovirus.</title>
        <authorList>
            <person name="Escasa S.R."/>
            <person name="Mowery J.D."/>
            <person name="Bauchan G.R."/>
            <person name="Harrison R.L."/>
            <person name="Cory J.S."/>
        </authorList>
    </citation>
    <scope>NUCLEOTIDE SEQUENCE [LARGE SCALE GENOMIC DNA]</scope>
    <source>
        <strain evidence="1 2">244.1</strain>
    </source>
</reference>
<dbReference type="GeneID" id="65101691"/>
<accession>A0A410S7T2</accession>
<evidence type="ECO:0000313" key="1">
    <source>
        <dbReference type="EMBL" id="QAT90376.1"/>
    </source>
</evidence>
<proteinExistence type="predicted"/>
<protein>
    <submittedName>
        <fullName evidence="1">Uncharacterized protein</fullName>
    </submittedName>
</protein>
<keyword evidence="2" id="KW-1185">Reference proteome</keyword>
<evidence type="ECO:0000313" key="2">
    <source>
        <dbReference type="Proteomes" id="UP000503509"/>
    </source>
</evidence>
<sequence length="73" mass="8455">MEQYAFVDAIIMNQLVQKVIDLFQVPSDDPGIILVDLNKPQKTKLVDPKTLPYYILTLIELCPNVRLIHYRAK</sequence>
<name>A0A410S7T2_9ABAC</name>
<organism evidence="1 2">
    <name type="scientific">Spodoptera exempta nucleopolyhedrovirus</name>
    <dbReference type="NCBI Taxonomy" id="1242863"/>
    <lineage>
        <taxon>Viruses</taxon>
        <taxon>Viruses incertae sedis</taxon>
        <taxon>Naldaviricetes</taxon>
        <taxon>Lefavirales</taxon>
        <taxon>Baculoviridae</taxon>
        <taxon>Alphabaculovirus</taxon>
        <taxon>Alphabaculovirus spexemptae</taxon>
    </lineage>
</organism>
<dbReference type="KEGG" id="vg:65101691"/>
<dbReference type="EMBL" id="MH717816">
    <property type="protein sequence ID" value="QAT90376.1"/>
    <property type="molecule type" value="Genomic_DNA"/>
</dbReference>
<dbReference type="Proteomes" id="UP000503509">
    <property type="component" value="Genome"/>
</dbReference>